<organism evidence="1 2">
    <name type="scientific">Draconibacterium orientale</name>
    <dbReference type="NCBI Taxonomy" id="1168034"/>
    <lineage>
        <taxon>Bacteria</taxon>
        <taxon>Pseudomonadati</taxon>
        <taxon>Bacteroidota</taxon>
        <taxon>Bacteroidia</taxon>
        <taxon>Marinilabiliales</taxon>
        <taxon>Prolixibacteraceae</taxon>
        <taxon>Draconibacterium</taxon>
    </lineage>
</organism>
<reference evidence="1 2" key="1">
    <citation type="submission" date="2014-03" db="EMBL/GenBank/DDBJ databases">
        <title>Complete genome sequence of a deeply braunched marine Bacteroidia bacterium Draconibacterium orientale type strain FH5T.</title>
        <authorList>
            <person name="Li X."/>
            <person name="Wang X."/>
            <person name="Xie Z."/>
            <person name="Du Z."/>
            <person name="Chen G."/>
        </authorList>
    </citation>
    <scope>NUCLEOTIDE SEQUENCE [LARGE SCALE GENOMIC DNA]</scope>
    <source>
        <strain evidence="1 2">FH5</strain>
    </source>
</reference>
<evidence type="ECO:0008006" key="3">
    <source>
        <dbReference type="Google" id="ProtNLM"/>
    </source>
</evidence>
<dbReference type="Proteomes" id="UP000023772">
    <property type="component" value="Chromosome"/>
</dbReference>
<name>A0ABM5QD38_9BACT</name>
<gene>
    <name evidence="1" type="ORF">FH5T_05270</name>
</gene>
<accession>A0ABM5QD38</accession>
<dbReference type="EMBL" id="CP007451">
    <property type="protein sequence ID" value="AHW61624.1"/>
    <property type="molecule type" value="Genomic_DNA"/>
</dbReference>
<protein>
    <recommendedName>
        <fullName evidence="3">C-type lectin domain-containing protein</fullName>
    </recommendedName>
</protein>
<keyword evidence="2" id="KW-1185">Reference proteome</keyword>
<sequence>MNKTMKHIVNILIVSQLIFQGLVNGQDYRSDVCTPKGSNVVAWTMDSEYSDSLKSYWDSYYGSAYPNIEILATNGIYSTTKKFNCHSYAWHVSDGGTNRWIGYYQGNADEYIYWEDGSYIEVTGFVPYPGKVNWSSGDHSAITTENPGVLISKWNEYPLMRHA</sequence>
<evidence type="ECO:0000313" key="1">
    <source>
        <dbReference type="EMBL" id="AHW61624.1"/>
    </source>
</evidence>
<evidence type="ECO:0000313" key="2">
    <source>
        <dbReference type="Proteomes" id="UP000023772"/>
    </source>
</evidence>
<proteinExistence type="predicted"/>